<accession>A0A8J3YDH8</accession>
<evidence type="ECO:0008006" key="3">
    <source>
        <dbReference type="Google" id="ProtNLM"/>
    </source>
</evidence>
<dbReference type="InterPro" id="IPR011990">
    <property type="entry name" value="TPR-like_helical_dom_sf"/>
</dbReference>
<dbReference type="PANTHER" id="PTHR46082:SF6">
    <property type="entry name" value="AAA+ ATPASE DOMAIN-CONTAINING PROTEIN-RELATED"/>
    <property type="match status" value="1"/>
</dbReference>
<dbReference type="Gene3D" id="3.40.50.300">
    <property type="entry name" value="P-loop containing nucleotide triphosphate hydrolases"/>
    <property type="match status" value="1"/>
</dbReference>
<comment type="caution">
    <text evidence="1">The sequence shown here is derived from an EMBL/GenBank/DDBJ whole genome shotgun (WGS) entry which is preliminary data.</text>
</comment>
<dbReference type="Proteomes" id="UP000652013">
    <property type="component" value="Unassembled WGS sequence"/>
</dbReference>
<dbReference type="RefSeq" id="WP_203940911.1">
    <property type="nucleotide sequence ID" value="NZ_BAAAGJ010000003.1"/>
</dbReference>
<dbReference type="Pfam" id="PF13424">
    <property type="entry name" value="TPR_12"/>
    <property type="match status" value="2"/>
</dbReference>
<gene>
    <name evidence="1" type="ORF">Sya03_50600</name>
</gene>
<protein>
    <recommendedName>
        <fullName evidence="3">Tetratricopeptide repeat protein</fullName>
    </recommendedName>
</protein>
<dbReference type="SUPFAM" id="SSF48452">
    <property type="entry name" value="TPR-like"/>
    <property type="match status" value="2"/>
</dbReference>
<keyword evidence="2" id="KW-1185">Reference proteome</keyword>
<sequence>MPIRGGLPPRNARFVGREPLLGRLRERLAAGPVVLLPDEGHQLGGVGRTQLAVEYAHRHADDYELVWWIPAEQTAGLRSSLVGLAQHLGLPEARDINRTLGAVRDALSRGEPYRNWLVVFENANRPEDIKPYLPSGAGHVLVTSRNPRWTAEVAQAVPVGVFDRADSLEFLRRRLPELPAAEAGELATRLDDVPMALDQAAALIAATGLRTDEYLRRYDEQAGALAYPTPIQVSWHLALAGLRAASPAAAQLTELCAFLASAPVSWQLLWAARGTALPDELARAVRVERRLKAAIRLVGRYGLAELDPPGETLVVHPLVRGMLAQHLTPGGHAAGSAAVRHMLAAADPGDPDNPTHWPRYDELAPHLVHADVLGGDDEQVRQLAVNCVRQLYAKGDYDSSRDLAAQAAARWTDSLGETDEQTLTVSFHLANALRAVGRVHDARALNAVTLRRQREAGGHDDEAALATANSVGADLRFAGDFAAARELDADNLARHRRLFGPEFPTTLRCANNLAVDLRLLGDFRAARALGEQTLRHRRQVLVDGHPETLSSLSSLAFDRYGLGEDAAARDLLAGPLATYAGVLGADHPMVLLAGRVHALTVRRTGDHEAACELAAANVALCRQKFGDLNVETLGAMVTQANACRAAGDVEAAHLLLERVVGRYHAVLGEGHPFTLAAASNLAVVARAAGRYEQARVIDEESLAGLRAALGPDHPFTLSCAAGHAADLAAAGEDERARAAATEVLARSRAVRGEQHPDTLAALWNLALLEGRPKRAFRVVVKALGRTHPVALAAAAGVRIETDSEPPLL</sequence>
<evidence type="ECO:0000313" key="2">
    <source>
        <dbReference type="Proteomes" id="UP000652013"/>
    </source>
</evidence>
<evidence type="ECO:0000313" key="1">
    <source>
        <dbReference type="EMBL" id="GIJ05708.1"/>
    </source>
</evidence>
<dbReference type="Gene3D" id="1.25.40.10">
    <property type="entry name" value="Tetratricopeptide repeat domain"/>
    <property type="match status" value="2"/>
</dbReference>
<dbReference type="InterPro" id="IPR027417">
    <property type="entry name" value="P-loop_NTPase"/>
</dbReference>
<dbReference type="InterPro" id="IPR053137">
    <property type="entry name" value="NLR-like"/>
</dbReference>
<dbReference type="EMBL" id="BOOY01000036">
    <property type="protein sequence ID" value="GIJ05708.1"/>
    <property type="molecule type" value="Genomic_DNA"/>
</dbReference>
<proteinExistence type="predicted"/>
<dbReference type="NCBIfam" id="NF040586">
    <property type="entry name" value="FxSxx_TPR"/>
    <property type="match status" value="1"/>
</dbReference>
<reference evidence="1" key="1">
    <citation type="submission" date="2021-01" db="EMBL/GenBank/DDBJ databases">
        <title>Whole genome shotgun sequence of Spirilliplanes yamanashiensis NBRC 15828.</title>
        <authorList>
            <person name="Komaki H."/>
            <person name="Tamura T."/>
        </authorList>
    </citation>
    <scope>NUCLEOTIDE SEQUENCE</scope>
    <source>
        <strain evidence="1">NBRC 15828</strain>
    </source>
</reference>
<dbReference type="SUPFAM" id="SSF52540">
    <property type="entry name" value="P-loop containing nucleoside triphosphate hydrolases"/>
    <property type="match status" value="1"/>
</dbReference>
<dbReference type="PANTHER" id="PTHR46082">
    <property type="entry name" value="ATP/GTP-BINDING PROTEIN-RELATED"/>
    <property type="match status" value="1"/>
</dbReference>
<organism evidence="1 2">
    <name type="scientific">Spirilliplanes yamanashiensis</name>
    <dbReference type="NCBI Taxonomy" id="42233"/>
    <lineage>
        <taxon>Bacteria</taxon>
        <taxon>Bacillati</taxon>
        <taxon>Actinomycetota</taxon>
        <taxon>Actinomycetes</taxon>
        <taxon>Micromonosporales</taxon>
        <taxon>Micromonosporaceae</taxon>
        <taxon>Spirilliplanes</taxon>
    </lineage>
</organism>
<dbReference type="AlphaFoldDB" id="A0A8J3YDH8"/>
<dbReference type="Pfam" id="PF13374">
    <property type="entry name" value="TPR_10"/>
    <property type="match status" value="2"/>
</dbReference>
<name>A0A8J3YDH8_9ACTN</name>